<dbReference type="CDD" id="cd05826">
    <property type="entry name" value="Sortase_B"/>
    <property type="match status" value="1"/>
</dbReference>
<dbReference type="Pfam" id="PF04203">
    <property type="entry name" value="Sortase"/>
    <property type="match status" value="1"/>
</dbReference>
<dbReference type="Proteomes" id="UP001140817">
    <property type="component" value="Unassembled WGS sequence"/>
</dbReference>
<dbReference type="InterPro" id="IPR009835">
    <property type="entry name" value="SrtB"/>
</dbReference>
<dbReference type="Gene3D" id="2.40.260.10">
    <property type="entry name" value="Sortase"/>
    <property type="match status" value="1"/>
</dbReference>
<dbReference type="EMBL" id="JANKBY010000194">
    <property type="protein sequence ID" value="MCR1823805.1"/>
    <property type="molecule type" value="Genomic_DNA"/>
</dbReference>
<gene>
    <name evidence="3" type="primary">srtB</name>
    <name evidence="3" type="ORF">NSA58_13500</name>
</gene>
<feature type="active site" description="Acyl-thioester intermediate" evidence="2">
    <location>
        <position position="225"/>
    </location>
</feature>
<keyword evidence="4" id="KW-1185">Reference proteome</keyword>
<dbReference type="EC" id="3.4.22.71" evidence="3"/>
<reference evidence="3" key="1">
    <citation type="submission" date="2022-07" db="EMBL/GenBank/DDBJ databases">
        <title>Enhanced cultured diversity of the mouse gut microbiota enables custom-made synthetic communities.</title>
        <authorList>
            <person name="Afrizal A."/>
        </authorList>
    </citation>
    <scope>NUCLEOTIDE SEQUENCE</scope>
    <source>
        <strain evidence="3">DSM 29186</strain>
    </source>
</reference>
<dbReference type="AlphaFoldDB" id="A0A9X2MBW6"/>
<evidence type="ECO:0000256" key="2">
    <source>
        <dbReference type="PIRSR" id="PIRSR605754-1"/>
    </source>
</evidence>
<comment type="caution">
    <text evidence="3">The sequence shown here is derived from an EMBL/GenBank/DDBJ whole genome shotgun (WGS) entry which is preliminary data.</text>
</comment>
<proteinExistence type="predicted"/>
<accession>A0A9X2MBW6</accession>
<dbReference type="NCBIfam" id="TIGR03064">
    <property type="entry name" value="sortase_srtB"/>
    <property type="match status" value="1"/>
</dbReference>
<dbReference type="InterPro" id="IPR023365">
    <property type="entry name" value="Sortase_dom-sf"/>
</dbReference>
<evidence type="ECO:0000256" key="1">
    <source>
        <dbReference type="ARBA" id="ARBA00022801"/>
    </source>
</evidence>
<sequence length="242" mass="28436">MTFVLIFTFLLSSSKVISKLYEYNKSNNIYKELQIQKNNNKFIDNNTIKNSDNNSTNKSSNTVIDMSNINDDYVCWIEVPGTNIDYPVLQSNDNSYYLNKDIYKNYLASGSIFLDYRNNDFLDKNTVIYGHYMRNNTMFGQLKNFKKKSFFYENNIIKISKRNGEILEYKVFSAYTTSSKDNYIQTHFNSCEEYKEFINKIVNKSIFKSNENISIDDNILTLSTCSYEFKNARMVVHAKLID</sequence>
<evidence type="ECO:0000313" key="3">
    <source>
        <dbReference type="EMBL" id="MCR1823805.1"/>
    </source>
</evidence>
<organism evidence="3 4">
    <name type="scientific">Terrisporobacter muris</name>
    <dbReference type="NCBI Taxonomy" id="2963284"/>
    <lineage>
        <taxon>Bacteria</taxon>
        <taxon>Bacillati</taxon>
        <taxon>Bacillota</taxon>
        <taxon>Clostridia</taxon>
        <taxon>Peptostreptococcales</taxon>
        <taxon>Peptostreptococcaceae</taxon>
        <taxon>Terrisporobacter</taxon>
    </lineage>
</organism>
<name>A0A9X2MBW6_9FIRM</name>
<dbReference type="GO" id="GO:0016787">
    <property type="term" value="F:hydrolase activity"/>
    <property type="evidence" value="ECO:0007669"/>
    <property type="project" value="UniProtKB-KW"/>
</dbReference>
<keyword evidence="1 3" id="KW-0378">Hydrolase</keyword>
<dbReference type="SUPFAM" id="SSF63817">
    <property type="entry name" value="Sortase"/>
    <property type="match status" value="1"/>
</dbReference>
<feature type="active site" description="Proton donor/acceptor" evidence="2">
    <location>
        <position position="131"/>
    </location>
</feature>
<dbReference type="InterPro" id="IPR005754">
    <property type="entry name" value="Sortase"/>
</dbReference>
<dbReference type="RefSeq" id="WP_257560569.1">
    <property type="nucleotide sequence ID" value="NZ_JANKBY010000194.1"/>
</dbReference>
<evidence type="ECO:0000313" key="4">
    <source>
        <dbReference type="Proteomes" id="UP001140817"/>
    </source>
</evidence>
<protein>
    <submittedName>
        <fullName evidence="3">Class B sortase</fullName>
        <ecNumber evidence="3">3.4.22.71</ecNumber>
    </submittedName>
</protein>